<protein>
    <recommendedName>
        <fullName evidence="1">Methyltransferase FkbM domain-containing protein</fullName>
    </recommendedName>
</protein>
<dbReference type="InterPro" id="IPR052514">
    <property type="entry name" value="SAM-dependent_MTase"/>
</dbReference>
<dbReference type="PANTHER" id="PTHR34203">
    <property type="entry name" value="METHYLTRANSFERASE, FKBM FAMILY PROTEIN"/>
    <property type="match status" value="1"/>
</dbReference>
<organism evidence="2 3">
    <name type="scientific">Microseira wollei NIES-4236</name>
    <dbReference type="NCBI Taxonomy" id="2530354"/>
    <lineage>
        <taxon>Bacteria</taxon>
        <taxon>Bacillati</taxon>
        <taxon>Cyanobacteriota</taxon>
        <taxon>Cyanophyceae</taxon>
        <taxon>Oscillatoriophycideae</taxon>
        <taxon>Aerosakkonematales</taxon>
        <taxon>Aerosakkonemataceae</taxon>
        <taxon>Microseira</taxon>
    </lineage>
</organism>
<evidence type="ECO:0000313" key="3">
    <source>
        <dbReference type="Proteomes" id="UP001050975"/>
    </source>
</evidence>
<sequence length="295" mass="33057">MIEGLQNFIWKVGIQVAALLRRVGMLAPIVNLMYKIGNFLAPPPNKELRATLPFSLSLVLPAGYPSSRTILLGLYEKPVMQLFMQLVKTDMTVIDVGANIGYYTVVASRLVGKGGRVYAFEADSDAFAFLQRNLAENQCDNVVAVPQAVSNRQGTAFFYRPEPERAYIVTEGVPKTGQQVPMISLDEFFAQQNWPSIDLIKMDIEGGEQAALEGMQELSQRNPSLQLIIEFNMSTMARSRVSPFSIIATLRKLGFQKAQIFERDFRPFSLTSESLPKELIQPTAMYNLLCFKQEL</sequence>
<proteinExistence type="predicted"/>
<evidence type="ECO:0000313" key="2">
    <source>
        <dbReference type="EMBL" id="GET37517.1"/>
    </source>
</evidence>
<accession>A0AAV3X3Y0</accession>
<dbReference type="InterPro" id="IPR029063">
    <property type="entry name" value="SAM-dependent_MTases_sf"/>
</dbReference>
<dbReference type="CDD" id="cd02440">
    <property type="entry name" value="AdoMet_MTases"/>
    <property type="match status" value="1"/>
</dbReference>
<feature type="domain" description="Methyltransferase FkbM" evidence="1">
    <location>
        <begin position="95"/>
        <end position="256"/>
    </location>
</feature>
<dbReference type="Proteomes" id="UP001050975">
    <property type="component" value="Unassembled WGS sequence"/>
</dbReference>
<dbReference type="Gene3D" id="3.40.50.150">
    <property type="entry name" value="Vaccinia Virus protein VP39"/>
    <property type="match status" value="1"/>
</dbReference>
<dbReference type="RefSeq" id="WP_226579117.1">
    <property type="nucleotide sequence ID" value="NZ_BLAY01000029.1"/>
</dbReference>
<dbReference type="PANTHER" id="PTHR34203:SF15">
    <property type="entry name" value="SLL1173 PROTEIN"/>
    <property type="match status" value="1"/>
</dbReference>
<comment type="caution">
    <text evidence="2">The sequence shown here is derived from an EMBL/GenBank/DDBJ whole genome shotgun (WGS) entry which is preliminary data.</text>
</comment>
<dbReference type="EMBL" id="BLAY01000029">
    <property type="protein sequence ID" value="GET37517.1"/>
    <property type="molecule type" value="Genomic_DNA"/>
</dbReference>
<dbReference type="SUPFAM" id="SSF53335">
    <property type="entry name" value="S-adenosyl-L-methionine-dependent methyltransferases"/>
    <property type="match status" value="1"/>
</dbReference>
<dbReference type="NCBIfam" id="TIGR01444">
    <property type="entry name" value="fkbM_fam"/>
    <property type="match status" value="1"/>
</dbReference>
<dbReference type="Pfam" id="PF05050">
    <property type="entry name" value="Methyltransf_21"/>
    <property type="match status" value="1"/>
</dbReference>
<reference evidence="2" key="1">
    <citation type="submission" date="2019-10" db="EMBL/GenBank/DDBJ databases">
        <title>Draft genome sequece of Microseira wollei NIES-4236.</title>
        <authorList>
            <person name="Yamaguchi H."/>
            <person name="Suzuki S."/>
            <person name="Kawachi M."/>
        </authorList>
    </citation>
    <scope>NUCLEOTIDE SEQUENCE</scope>
    <source>
        <strain evidence="2">NIES-4236</strain>
    </source>
</reference>
<dbReference type="InterPro" id="IPR006342">
    <property type="entry name" value="FkbM_mtfrase"/>
</dbReference>
<dbReference type="AlphaFoldDB" id="A0AAV3X3Y0"/>
<name>A0AAV3X3Y0_9CYAN</name>
<gene>
    <name evidence="2" type="ORF">MiSe_22700</name>
</gene>
<keyword evidence="3" id="KW-1185">Reference proteome</keyword>
<evidence type="ECO:0000259" key="1">
    <source>
        <dbReference type="Pfam" id="PF05050"/>
    </source>
</evidence>